<evidence type="ECO:0000256" key="3">
    <source>
        <dbReference type="SAM" id="MobiDB-lite"/>
    </source>
</evidence>
<feature type="transmembrane region" description="Helical" evidence="4">
    <location>
        <begin position="151"/>
        <end position="172"/>
    </location>
</feature>
<feature type="transmembrane region" description="Helical" evidence="4">
    <location>
        <begin position="211"/>
        <end position="233"/>
    </location>
</feature>
<proteinExistence type="inferred from homology"/>
<organism evidence="6 7">
    <name type="scientific">Penicilliopsis zonata CBS 506.65</name>
    <dbReference type="NCBI Taxonomy" id="1073090"/>
    <lineage>
        <taxon>Eukaryota</taxon>
        <taxon>Fungi</taxon>
        <taxon>Dikarya</taxon>
        <taxon>Ascomycota</taxon>
        <taxon>Pezizomycotina</taxon>
        <taxon>Eurotiomycetes</taxon>
        <taxon>Eurotiomycetidae</taxon>
        <taxon>Eurotiales</taxon>
        <taxon>Aspergillaceae</taxon>
        <taxon>Penicilliopsis</taxon>
    </lineage>
</organism>
<feature type="transmembrane region" description="Helical" evidence="4">
    <location>
        <begin position="253"/>
        <end position="275"/>
    </location>
</feature>
<evidence type="ECO:0000256" key="4">
    <source>
        <dbReference type="SAM" id="Phobius"/>
    </source>
</evidence>
<name>A0A1L9SQF1_9EURO</name>
<protein>
    <recommendedName>
        <fullName evidence="5">Major facilitator superfamily (MFS) profile domain-containing protein</fullName>
    </recommendedName>
</protein>
<keyword evidence="4" id="KW-1133">Transmembrane helix</keyword>
<dbReference type="InterPro" id="IPR036259">
    <property type="entry name" value="MFS_trans_sf"/>
</dbReference>
<dbReference type="CDD" id="cd17352">
    <property type="entry name" value="MFS_MCT_SLC16"/>
    <property type="match status" value="1"/>
</dbReference>
<dbReference type="SUPFAM" id="SSF103473">
    <property type="entry name" value="MFS general substrate transporter"/>
    <property type="match status" value="1"/>
</dbReference>
<dbReference type="Pfam" id="PF07690">
    <property type="entry name" value="MFS_1"/>
    <property type="match status" value="1"/>
</dbReference>
<keyword evidence="4" id="KW-0812">Transmembrane</keyword>
<feature type="transmembrane region" description="Helical" evidence="4">
    <location>
        <begin position="342"/>
        <end position="362"/>
    </location>
</feature>
<dbReference type="InterPro" id="IPR011701">
    <property type="entry name" value="MFS"/>
</dbReference>
<dbReference type="RefSeq" id="XP_022583837.1">
    <property type="nucleotide sequence ID" value="XM_022728882.1"/>
</dbReference>
<evidence type="ECO:0000256" key="1">
    <source>
        <dbReference type="ARBA" id="ARBA00004141"/>
    </source>
</evidence>
<feature type="region of interest" description="Disordered" evidence="3">
    <location>
        <begin position="1"/>
        <end position="29"/>
    </location>
</feature>
<evidence type="ECO:0000256" key="2">
    <source>
        <dbReference type="ARBA" id="ARBA00006727"/>
    </source>
</evidence>
<evidence type="ECO:0000259" key="5">
    <source>
        <dbReference type="PROSITE" id="PS50850"/>
    </source>
</evidence>
<comment type="similarity">
    <text evidence="2">Belongs to the major facilitator superfamily. Monocarboxylate porter (TC 2.A.1.13) family.</text>
</comment>
<feature type="transmembrane region" description="Helical" evidence="4">
    <location>
        <begin position="92"/>
        <end position="114"/>
    </location>
</feature>
<feature type="transmembrane region" description="Helical" evidence="4">
    <location>
        <begin position="287"/>
        <end position="309"/>
    </location>
</feature>
<dbReference type="GeneID" id="34615346"/>
<dbReference type="EMBL" id="KV878338">
    <property type="protein sequence ID" value="OJJ49327.1"/>
    <property type="molecule type" value="Genomic_DNA"/>
</dbReference>
<feature type="compositionally biased region" description="Low complexity" evidence="3">
    <location>
        <begin position="9"/>
        <end position="18"/>
    </location>
</feature>
<comment type="subcellular location">
    <subcellularLocation>
        <location evidence="1">Membrane</location>
        <topology evidence="1">Multi-pass membrane protein</topology>
    </subcellularLocation>
</comment>
<dbReference type="OrthoDB" id="6499973at2759"/>
<evidence type="ECO:0000313" key="7">
    <source>
        <dbReference type="Proteomes" id="UP000184188"/>
    </source>
</evidence>
<feature type="transmembrane region" description="Helical" evidence="4">
    <location>
        <begin position="316"/>
        <end position="336"/>
    </location>
</feature>
<feature type="transmembrane region" description="Helical" evidence="4">
    <location>
        <begin position="126"/>
        <end position="145"/>
    </location>
</feature>
<dbReference type="AlphaFoldDB" id="A0A1L9SQF1"/>
<dbReference type="InterPro" id="IPR020846">
    <property type="entry name" value="MFS_dom"/>
</dbReference>
<gene>
    <name evidence="6" type="ORF">ASPZODRAFT_59941</name>
</gene>
<dbReference type="PANTHER" id="PTHR11360:SF319">
    <property type="entry name" value="MAJOR FACILITATOR SUPERFAMILY (MFS) PROFILE DOMAIN-CONTAINING PROTEIN"/>
    <property type="match status" value="1"/>
</dbReference>
<feature type="transmembrane region" description="Helical" evidence="4">
    <location>
        <begin position="405"/>
        <end position="426"/>
    </location>
</feature>
<evidence type="ECO:0000313" key="6">
    <source>
        <dbReference type="EMBL" id="OJJ49327.1"/>
    </source>
</evidence>
<feature type="transmembrane region" description="Helical" evidence="4">
    <location>
        <begin position="374"/>
        <end position="393"/>
    </location>
</feature>
<accession>A0A1L9SQF1</accession>
<dbReference type="PROSITE" id="PS50850">
    <property type="entry name" value="MFS"/>
    <property type="match status" value="1"/>
</dbReference>
<dbReference type="GO" id="GO:0016020">
    <property type="term" value="C:membrane"/>
    <property type="evidence" value="ECO:0007669"/>
    <property type="project" value="UniProtKB-SubCell"/>
</dbReference>
<feature type="transmembrane region" description="Helical" evidence="4">
    <location>
        <begin position="179"/>
        <end position="199"/>
    </location>
</feature>
<sequence>MSTSGTDSQAIQQQQQQHQEQDLSDTSDLDLEVKPVDASDLDVAPDGGSKAWLVAAGAWAVLFSCMGFANSFGTFEEYYLANQLQNEPVDNVSWIGSLSTFLQFAAGMVSGPLFDRYGAKVIRPAAILYIFAIMMLSLCKQYWQIMLVQGILMGIAMGFLQVPSMAAVPQYFDKKRAAALGVVISGSSVGGIVLPIALSKMLNASSLGFGWSVRVIGFLLLPFVGFACVTVEARLPPRKSDFLIPSAFKEPRFVLTISALFFAFFGMFTPFFYMPTYAVTRGMDETLAGYLPSILNAVSTFGRIIPGVLADKYGRYNTLAIGTVASGIIICCMDLPKTNAGIIVYEAIYGFASGTILSGAAAAFSTCPRTPQEFGTYMGMGFTVSASAALVGPPVNGVLVDTYGGYSQVSILSGVVCIFGGLIAFYTKTTSPQGLWGNV</sequence>
<keyword evidence="7" id="KW-1185">Reference proteome</keyword>
<reference evidence="7" key="1">
    <citation type="journal article" date="2017" name="Genome Biol.">
        <title>Comparative genomics reveals high biological diversity and specific adaptations in the industrially and medically important fungal genus Aspergillus.</title>
        <authorList>
            <person name="de Vries R.P."/>
            <person name="Riley R."/>
            <person name="Wiebenga A."/>
            <person name="Aguilar-Osorio G."/>
            <person name="Amillis S."/>
            <person name="Uchima C.A."/>
            <person name="Anderluh G."/>
            <person name="Asadollahi M."/>
            <person name="Askin M."/>
            <person name="Barry K."/>
            <person name="Battaglia E."/>
            <person name="Bayram O."/>
            <person name="Benocci T."/>
            <person name="Braus-Stromeyer S.A."/>
            <person name="Caldana C."/>
            <person name="Canovas D."/>
            <person name="Cerqueira G.C."/>
            <person name="Chen F."/>
            <person name="Chen W."/>
            <person name="Choi C."/>
            <person name="Clum A."/>
            <person name="Dos Santos R.A."/>
            <person name="Damasio A.R."/>
            <person name="Diallinas G."/>
            <person name="Emri T."/>
            <person name="Fekete E."/>
            <person name="Flipphi M."/>
            <person name="Freyberg S."/>
            <person name="Gallo A."/>
            <person name="Gournas C."/>
            <person name="Habgood R."/>
            <person name="Hainaut M."/>
            <person name="Harispe M.L."/>
            <person name="Henrissat B."/>
            <person name="Hilden K.S."/>
            <person name="Hope R."/>
            <person name="Hossain A."/>
            <person name="Karabika E."/>
            <person name="Karaffa L."/>
            <person name="Karanyi Z."/>
            <person name="Krasevec N."/>
            <person name="Kuo A."/>
            <person name="Kusch H."/>
            <person name="LaButti K."/>
            <person name="Lagendijk E.L."/>
            <person name="Lapidus A."/>
            <person name="Levasseur A."/>
            <person name="Lindquist E."/>
            <person name="Lipzen A."/>
            <person name="Logrieco A.F."/>
            <person name="MacCabe A."/>
            <person name="Maekelae M.R."/>
            <person name="Malavazi I."/>
            <person name="Melin P."/>
            <person name="Meyer V."/>
            <person name="Mielnichuk N."/>
            <person name="Miskei M."/>
            <person name="Molnar A.P."/>
            <person name="Mule G."/>
            <person name="Ngan C.Y."/>
            <person name="Orejas M."/>
            <person name="Orosz E."/>
            <person name="Ouedraogo J.P."/>
            <person name="Overkamp K.M."/>
            <person name="Park H.-S."/>
            <person name="Perrone G."/>
            <person name="Piumi F."/>
            <person name="Punt P.J."/>
            <person name="Ram A.F."/>
            <person name="Ramon A."/>
            <person name="Rauscher S."/>
            <person name="Record E."/>
            <person name="Riano-Pachon D.M."/>
            <person name="Robert V."/>
            <person name="Roehrig J."/>
            <person name="Ruller R."/>
            <person name="Salamov A."/>
            <person name="Salih N.S."/>
            <person name="Samson R.A."/>
            <person name="Sandor E."/>
            <person name="Sanguinetti M."/>
            <person name="Schuetze T."/>
            <person name="Sepcic K."/>
            <person name="Shelest E."/>
            <person name="Sherlock G."/>
            <person name="Sophianopoulou V."/>
            <person name="Squina F.M."/>
            <person name="Sun H."/>
            <person name="Susca A."/>
            <person name="Todd R.B."/>
            <person name="Tsang A."/>
            <person name="Unkles S.E."/>
            <person name="van de Wiele N."/>
            <person name="van Rossen-Uffink D."/>
            <person name="Oliveira J.V."/>
            <person name="Vesth T.C."/>
            <person name="Visser J."/>
            <person name="Yu J.-H."/>
            <person name="Zhou M."/>
            <person name="Andersen M.R."/>
            <person name="Archer D.B."/>
            <person name="Baker S.E."/>
            <person name="Benoit I."/>
            <person name="Brakhage A.A."/>
            <person name="Braus G.H."/>
            <person name="Fischer R."/>
            <person name="Frisvad J.C."/>
            <person name="Goldman G.H."/>
            <person name="Houbraken J."/>
            <person name="Oakley B."/>
            <person name="Pocsi I."/>
            <person name="Scazzocchio C."/>
            <person name="Seiboth B."/>
            <person name="vanKuyk P.A."/>
            <person name="Wortman J."/>
            <person name="Dyer P.S."/>
            <person name="Grigoriev I.V."/>
        </authorList>
    </citation>
    <scope>NUCLEOTIDE SEQUENCE [LARGE SCALE GENOMIC DNA]</scope>
    <source>
        <strain evidence="7">CBS 506.65</strain>
    </source>
</reference>
<feature type="transmembrane region" description="Helical" evidence="4">
    <location>
        <begin position="51"/>
        <end position="72"/>
    </location>
</feature>
<dbReference type="VEuPathDB" id="FungiDB:ASPZODRAFT_59941"/>
<dbReference type="Proteomes" id="UP000184188">
    <property type="component" value="Unassembled WGS sequence"/>
</dbReference>
<dbReference type="InterPro" id="IPR050327">
    <property type="entry name" value="Proton-linked_MCT"/>
</dbReference>
<keyword evidence="4" id="KW-0472">Membrane</keyword>
<dbReference type="GO" id="GO:0022857">
    <property type="term" value="F:transmembrane transporter activity"/>
    <property type="evidence" value="ECO:0007669"/>
    <property type="project" value="InterPro"/>
</dbReference>
<feature type="domain" description="Major facilitator superfamily (MFS) profile" evidence="5">
    <location>
        <begin position="53"/>
        <end position="432"/>
    </location>
</feature>
<dbReference type="Gene3D" id="1.20.1250.20">
    <property type="entry name" value="MFS general substrate transporter like domains"/>
    <property type="match status" value="2"/>
</dbReference>
<dbReference type="PANTHER" id="PTHR11360">
    <property type="entry name" value="MONOCARBOXYLATE TRANSPORTER"/>
    <property type="match status" value="1"/>
</dbReference>